<feature type="domain" description="AAA" evidence="3">
    <location>
        <begin position="25"/>
        <end position="183"/>
    </location>
</feature>
<reference evidence="5" key="1">
    <citation type="submission" date="2016-10" db="EMBL/GenBank/DDBJ databases">
        <authorList>
            <person name="Varghese N."/>
            <person name="Submissions S."/>
        </authorList>
    </citation>
    <scope>NUCLEOTIDE SEQUENCE [LARGE SCALE GENOMIC DNA]</scope>
    <source>
        <strain evidence="5">Nm69</strain>
    </source>
</reference>
<dbReference type="Gene3D" id="3.40.50.300">
    <property type="entry name" value="P-loop containing nucleotide triphosphate hydrolases"/>
    <property type="match status" value="1"/>
</dbReference>
<sequence>MTKFLHNQATGLRDLVSLQTNTSARVITVTGGTKGVGKTTVSVNLASALARSGKRVLLIDENACPNNISSRLGLKARFDLMHVINQDKKLDQVILRGPENIFVLSALRGIHALPKLDVTDQQKLIKCFSQLTESIDVILIDAAMGGETHVLPLSLASEQVLVVVSGSKTSLMGAYALIKMMSKEYAKKHFLIFVNKTDAGLASQTVFEDFSGVARTYLSVSLEFAGFTQRDEKINQASRLCLPVLDAFPISQAGDNFKHLAENVLYSSCKDYFDGAVDGFMQRLIHKSHLSMANYTA</sequence>
<dbReference type="GO" id="GO:0016887">
    <property type="term" value="F:ATP hydrolysis activity"/>
    <property type="evidence" value="ECO:0007669"/>
    <property type="project" value="TreeGrafter"/>
</dbReference>
<dbReference type="GO" id="GO:0009898">
    <property type="term" value="C:cytoplasmic side of plasma membrane"/>
    <property type="evidence" value="ECO:0007669"/>
    <property type="project" value="TreeGrafter"/>
</dbReference>
<keyword evidence="4" id="KW-0969">Cilium</keyword>
<proteinExistence type="predicted"/>
<dbReference type="Proteomes" id="UP000199533">
    <property type="component" value="Unassembled WGS sequence"/>
</dbReference>
<dbReference type="PIRSF" id="PIRSF003092">
    <property type="entry name" value="MinD"/>
    <property type="match status" value="1"/>
</dbReference>
<evidence type="ECO:0000256" key="1">
    <source>
        <dbReference type="ARBA" id="ARBA00022741"/>
    </source>
</evidence>
<gene>
    <name evidence="4" type="ORF">SAMN05216302_101330</name>
</gene>
<dbReference type="InterPro" id="IPR025669">
    <property type="entry name" value="AAA_dom"/>
</dbReference>
<keyword evidence="4" id="KW-0966">Cell projection</keyword>
<evidence type="ECO:0000313" key="4">
    <source>
        <dbReference type="EMBL" id="SFK71340.1"/>
    </source>
</evidence>
<keyword evidence="5" id="KW-1185">Reference proteome</keyword>
<dbReference type="GO" id="GO:0005829">
    <property type="term" value="C:cytosol"/>
    <property type="evidence" value="ECO:0007669"/>
    <property type="project" value="TreeGrafter"/>
</dbReference>
<keyword evidence="4" id="KW-0282">Flagellum</keyword>
<keyword evidence="2" id="KW-0067">ATP-binding</keyword>
<organism evidence="4 5">
    <name type="scientific">Nitrosomonas aestuarii</name>
    <dbReference type="NCBI Taxonomy" id="52441"/>
    <lineage>
        <taxon>Bacteria</taxon>
        <taxon>Pseudomonadati</taxon>
        <taxon>Pseudomonadota</taxon>
        <taxon>Betaproteobacteria</taxon>
        <taxon>Nitrosomonadales</taxon>
        <taxon>Nitrosomonadaceae</taxon>
        <taxon>Nitrosomonas</taxon>
    </lineage>
</organism>
<dbReference type="SUPFAM" id="SSF52540">
    <property type="entry name" value="P-loop containing nucleoside triphosphate hydrolases"/>
    <property type="match status" value="1"/>
</dbReference>
<dbReference type="InterPro" id="IPR025501">
    <property type="entry name" value="MinD_FleN"/>
</dbReference>
<evidence type="ECO:0000256" key="2">
    <source>
        <dbReference type="ARBA" id="ARBA00022840"/>
    </source>
</evidence>
<dbReference type="RefSeq" id="WP_090699524.1">
    <property type="nucleotide sequence ID" value="NZ_FOSP01000013.1"/>
</dbReference>
<dbReference type="Pfam" id="PF13614">
    <property type="entry name" value="AAA_31"/>
    <property type="match status" value="1"/>
</dbReference>
<dbReference type="STRING" id="52441.SAMN05216302_101330"/>
<dbReference type="AlphaFoldDB" id="A0A1I4BSI3"/>
<evidence type="ECO:0000259" key="3">
    <source>
        <dbReference type="Pfam" id="PF13614"/>
    </source>
</evidence>
<keyword evidence="1" id="KW-0547">Nucleotide-binding</keyword>
<dbReference type="PANTHER" id="PTHR43384">
    <property type="entry name" value="SEPTUM SITE-DETERMINING PROTEIN MIND HOMOLOG, CHLOROPLASTIC-RELATED"/>
    <property type="match status" value="1"/>
</dbReference>
<accession>A0A1I4BSI3</accession>
<dbReference type="GO" id="GO:0005524">
    <property type="term" value="F:ATP binding"/>
    <property type="evidence" value="ECO:0007669"/>
    <property type="project" value="UniProtKB-KW"/>
</dbReference>
<dbReference type="InterPro" id="IPR050625">
    <property type="entry name" value="ParA/MinD_ATPase"/>
</dbReference>
<evidence type="ECO:0000313" key="5">
    <source>
        <dbReference type="Proteomes" id="UP000199533"/>
    </source>
</evidence>
<name>A0A1I4BSI3_9PROT</name>
<dbReference type="PANTHER" id="PTHR43384:SF4">
    <property type="entry name" value="CELLULOSE BIOSYNTHESIS PROTEIN BCSQ-RELATED"/>
    <property type="match status" value="1"/>
</dbReference>
<dbReference type="InterPro" id="IPR027417">
    <property type="entry name" value="P-loop_NTPase"/>
</dbReference>
<protein>
    <submittedName>
        <fullName evidence="4">Flagellar biosynthesis protein FlhG</fullName>
    </submittedName>
</protein>
<dbReference type="EMBL" id="FOSP01000013">
    <property type="protein sequence ID" value="SFK71340.1"/>
    <property type="molecule type" value="Genomic_DNA"/>
</dbReference>
<dbReference type="GO" id="GO:0051782">
    <property type="term" value="P:negative regulation of cell division"/>
    <property type="evidence" value="ECO:0007669"/>
    <property type="project" value="TreeGrafter"/>
</dbReference>
<dbReference type="OrthoDB" id="5296586at2"/>